<dbReference type="GO" id="GO:0006508">
    <property type="term" value="P:proteolysis"/>
    <property type="evidence" value="ECO:0007669"/>
    <property type="project" value="InterPro"/>
</dbReference>
<gene>
    <name evidence="1" type="ORF">KP509_38G036800</name>
</gene>
<accession>A0A8T2Q3V2</accession>
<dbReference type="Gene3D" id="3.40.50.200">
    <property type="entry name" value="Peptidase S8/S53 domain"/>
    <property type="match status" value="1"/>
</dbReference>
<sequence length="177" mass="18949">MLSLSHGRLFRFGREAQYRSGPLPNDGLSTCCGIIRQLAGDEKRETSGRGRRVSPRRRSLLLSYSPPPPFLAMASNHTSSNGTEGAEFDFRSFLAATMPKKEIGAERFLACHPEYDGRGIVIAIFDSGVDPAAAGLQKTSDGKPKILDILDCTGSGDVDVSSIVKADEDGFIRGASG</sequence>
<reference evidence="1" key="1">
    <citation type="submission" date="2021-08" db="EMBL/GenBank/DDBJ databases">
        <title>WGS assembly of Ceratopteris richardii.</title>
        <authorList>
            <person name="Marchant D.B."/>
            <person name="Chen G."/>
            <person name="Jenkins J."/>
            <person name="Shu S."/>
            <person name="Leebens-Mack J."/>
            <person name="Grimwood J."/>
            <person name="Schmutz J."/>
            <person name="Soltis P."/>
            <person name="Soltis D."/>
            <person name="Chen Z.-H."/>
        </authorList>
    </citation>
    <scope>NUCLEOTIDE SEQUENCE</scope>
    <source>
        <strain evidence="1">Whitten #5841</strain>
        <tissue evidence="1">Leaf</tissue>
    </source>
</reference>
<proteinExistence type="predicted"/>
<evidence type="ECO:0000313" key="2">
    <source>
        <dbReference type="Proteomes" id="UP000825935"/>
    </source>
</evidence>
<dbReference type="OrthoDB" id="1704526at2759"/>
<dbReference type="AlphaFoldDB" id="A0A8T2Q3V2"/>
<name>A0A8T2Q3V2_CERRI</name>
<comment type="caution">
    <text evidence="1">The sequence shown here is derived from an EMBL/GenBank/DDBJ whole genome shotgun (WGS) entry which is preliminary data.</text>
</comment>
<organism evidence="1 2">
    <name type="scientific">Ceratopteris richardii</name>
    <name type="common">Triangle waterfern</name>
    <dbReference type="NCBI Taxonomy" id="49495"/>
    <lineage>
        <taxon>Eukaryota</taxon>
        <taxon>Viridiplantae</taxon>
        <taxon>Streptophyta</taxon>
        <taxon>Embryophyta</taxon>
        <taxon>Tracheophyta</taxon>
        <taxon>Polypodiopsida</taxon>
        <taxon>Polypodiidae</taxon>
        <taxon>Polypodiales</taxon>
        <taxon>Pteridineae</taxon>
        <taxon>Pteridaceae</taxon>
        <taxon>Parkerioideae</taxon>
        <taxon>Ceratopteris</taxon>
    </lineage>
</organism>
<dbReference type="InterPro" id="IPR036852">
    <property type="entry name" value="Peptidase_S8/S53_dom_sf"/>
</dbReference>
<evidence type="ECO:0008006" key="3">
    <source>
        <dbReference type="Google" id="ProtNLM"/>
    </source>
</evidence>
<evidence type="ECO:0000313" key="1">
    <source>
        <dbReference type="EMBL" id="KAH7278338.1"/>
    </source>
</evidence>
<dbReference type="SUPFAM" id="SSF52743">
    <property type="entry name" value="Subtilisin-like"/>
    <property type="match status" value="1"/>
</dbReference>
<dbReference type="EMBL" id="CM035443">
    <property type="protein sequence ID" value="KAH7278338.1"/>
    <property type="molecule type" value="Genomic_DNA"/>
</dbReference>
<keyword evidence="2" id="KW-1185">Reference proteome</keyword>
<protein>
    <recommendedName>
        <fullName evidence="3">Subtilisin</fullName>
    </recommendedName>
</protein>
<dbReference type="GO" id="GO:0004252">
    <property type="term" value="F:serine-type endopeptidase activity"/>
    <property type="evidence" value="ECO:0007669"/>
    <property type="project" value="InterPro"/>
</dbReference>
<dbReference type="Proteomes" id="UP000825935">
    <property type="component" value="Chromosome 38"/>
</dbReference>